<accession>A0A1Q9C8B1</accession>
<comment type="caution">
    <text evidence="2">The sequence shown here is derived from an EMBL/GenBank/DDBJ whole genome shotgun (WGS) entry which is preliminary data.</text>
</comment>
<gene>
    <name evidence="2" type="ORF">AK812_SmicGene40587</name>
</gene>
<reference evidence="2 3" key="1">
    <citation type="submission" date="2016-02" db="EMBL/GenBank/DDBJ databases">
        <title>Genome analysis of coral dinoflagellate symbionts highlights evolutionary adaptations to a symbiotic lifestyle.</title>
        <authorList>
            <person name="Aranda M."/>
            <person name="Li Y."/>
            <person name="Liew Y.J."/>
            <person name="Baumgarten S."/>
            <person name="Simakov O."/>
            <person name="Wilson M."/>
            <person name="Piel J."/>
            <person name="Ashoor H."/>
            <person name="Bougouffa S."/>
            <person name="Bajic V.B."/>
            <person name="Ryu T."/>
            <person name="Ravasi T."/>
            <person name="Bayer T."/>
            <person name="Micklem G."/>
            <person name="Kim H."/>
            <person name="Bhak J."/>
            <person name="Lajeunesse T.C."/>
            <person name="Voolstra C.R."/>
        </authorList>
    </citation>
    <scope>NUCLEOTIDE SEQUENCE [LARGE SCALE GENOMIC DNA]</scope>
    <source>
        <strain evidence="2 3">CCMP2467</strain>
    </source>
</reference>
<protein>
    <submittedName>
        <fullName evidence="2">Uncharacterized protein</fullName>
    </submittedName>
</protein>
<keyword evidence="3" id="KW-1185">Reference proteome</keyword>
<dbReference type="EMBL" id="LSRX01001517">
    <property type="protein sequence ID" value="OLP79158.1"/>
    <property type="molecule type" value="Genomic_DNA"/>
</dbReference>
<evidence type="ECO:0000256" key="1">
    <source>
        <dbReference type="SAM" id="MobiDB-lite"/>
    </source>
</evidence>
<dbReference type="OrthoDB" id="10596612at2759"/>
<organism evidence="2 3">
    <name type="scientific">Symbiodinium microadriaticum</name>
    <name type="common">Dinoflagellate</name>
    <name type="synonym">Zooxanthella microadriatica</name>
    <dbReference type="NCBI Taxonomy" id="2951"/>
    <lineage>
        <taxon>Eukaryota</taxon>
        <taxon>Sar</taxon>
        <taxon>Alveolata</taxon>
        <taxon>Dinophyceae</taxon>
        <taxon>Suessiales</taxon>
        <taxon>Symbiodiniaceae</taxon>
        <taxon>Symbiodinium</taxon>
    </lineage>
</organism>
<sequence>MRYEYSDFEDAEIAVTSTAMVGSRKTDTVLLMPAAETMENQRHQREYEAVQRVISRFTEIYENTEQYWIRKLDGAATRMERTQEQDWTDEANRDSDEPKEDVHRGIESDDEDVKGVRDGTEQQEDLRRSAQSDDEDGQAMHDGTGQQEDPSRSAQSDDKDDTVAGCCTTPREAHDGAKPLELHFTAQLRSEEDEQGA</sequence>
<dbReference type="Proteomes" id="UP000186817">
    <property type="component" value="Unassembled WGS sequence"/>
</dbReference>
<evidence type="ECO:0000313" key="3">
    <source>
        <dbReference type="Proteomes" id="UP000186817"/>
    </source>
</evidence>
<proteinExistence type="predicted"/>
<feature type="compositionally biased region" description="Basic and acidic residues" evidence="1">
    <location>
        <begin position="171"/>
        <end position="181"/>
    </location>
</feature>
<evidence type="ECO:0000313" key="2">
    <source>
        <dbReference type="EMBL" id="OLP79158.1"/>
    </source>
</evidence>
<feature type="compositionally biased region" description="Basic and acidic residues" evidence="1">
    <location>
        <begin position="80"/>
        <end position="131"/>
    </location>
</feature>
<dbReference type="AlphaFoldDB" id="A0A1Q9C8B1"/>
<name>A0A1Q9C8B1_SYMMI</name>
<feature type="region of interest" description="Disordered" evidence="1">
    <location>
        <begin position="80"/>
        <end position="181"/>
    </location>
</feature>